<keyword evidence="1" id="KW-1133">Transmembrane helix</keyword>
<keyword evidence="3" id="KW-1185">Reference proteome</keyword>
<keyword evidence="1" id="KW-0812">Transmembrane</keyword>
<organism evidence="2 3">
    <name type="scientific">Brassica campestris</name>
    <name type="common">Field mustard</name>
    <dbReference type="NCBI Taxonomy" id="3711"/>
    <lineage>
        <taxon>Eukaryota</taxon>
        <taxon>Viridiplantae</taxon>
        <taxon>Streptophyta</taxon>
        <taxon>Embryophyta</taxon>
        <taxon>Tracheophyta</taxon>
        <taxon>Spermatophyta</taxon>
        <taxon>Magnoliopsida</taxon>
        <taxon>eudicotyledons</taxon>
        <taxon>Gunneridae</taxon>
        <taxon>Pentapetalae</taxon>
        <taxon>rosids</taxon>
        <taxon>malvids</taxon>
        <taxon>Brassicales</taxon>
        <taxon>Brassicaceae</taxon>
        <taxon>Brassiceae</taxon>
        <taxon>Brassica</taxon>
    </lineage>
</organism>
<dbReference type="Gramene" id="Bra029877.1">
    <property type="protein sequence ID" value="Bra029877.1-P"/>
    <property type="gene ID" value="Bra029877"/>
</dbReference>
<protein>
    <submittedName>
        <fullName evidence="2">Uncharacterized protein</fullName>
    </submittedName>
</protein>
<evidence type="ECO:0000313" key="3">
    <source>
        <dbReference type="Proteomes" id="UP000011750"/>
    </source>
</evidence>
<accession>M4EM57</accession>
<dbReference type="EnsemblPlants" id="Bra029877.1">
    <property type="protein sequence ID" value="Bra029877.1-P"/>
    <property type="gene ID" value="Bra029877"/>
</dbReference>
<dbReference type="Proteomes" id="UP000011750">
    <property type="component" value="Chromosome A05"/>
</dbReference>
<reference evidence="2" key="3">
    <citation type="submission" date="2023-03" db="UniProtKB">
        <authorList>
            <consortium name="EnsemblPlants"/>
        </authorList>
    </citation>
    <scope>IDENTIFICATION</scope>
    <source>
        <strain evidence="2">cv. Chiifu-401-42</strain>
    </source>
</reference>
<keyword evidence="1" id="KW-0472">Membrane</keyword>
<dbReference type="InParanoid" id="M4EM57"/>
<dbReference type="HOGENOM" id="CLU_2870758_0_0_1"/>
<evidence type="ECO:0000313" key="2">
    <source>
        <dbReference type="EnsemblPlants" id="Bra029877.1-P"/>
    </source>
</evidence>
<dbReference type="AlphaFoldDB" id="M4EM57"/>
<feature type="transmembrane region" description="Helical" evidence="1">
    <location>
        <begin position="6"/>
        <end position="24"/>
    </location>
</feature>
<name>M4EM57_BRACM</name>
<reference evidence="2 3" key="2">
    <citation type="journal article" date="2018" name="Hortic Res">
        <title>Improved Brassica rapa reference genome by single-molecule sequencing and chromosome conformation capture technologies.</title>
        <authorList>
            <person name="Zhang L."/>
            <person name="Cai X."/>
            <person name="Wu J."/>
            <person name="Liu M."/>
            <person name="Grob S."/>
            <person name="Cheng F."/>
            <person name="Liang J."/>
            <person name="Cai C."/>
            <person name="Liu Z."/>
            <person name="Liu B."/>
            <person name="Wang F."/>
            <person name="Li S."/>
            <person name="Liu F."/>
            <person name="Li X."/>
            <person name="Cheng L."/>
            <person name="Yang W."/>
            <person name="Li M.H."/>
            <person name="Grossniklaus U."/>
            <person name="Zheng H."/>
            <person name="Wang X."/>
        </authorList>
    </citation>
    <scope>NUCLEOTIDE SEQUENCE [LARGE SCALE GENOMIC DNA]</scope>
    <source>
        <strain evidence="2 3">cv. Chiifu-401-42</strain>
    </source>
</reference>
<evidence type="ECO:0000256" key="1">
    <source>
        <dbReference type="SAM" id="Phobius"/>
    </source>
</evidence>
<proteinExistence type="predicted"/>
<reference evidence="2 3" key="1">
    <citation type="journal article" date="2011" name="Nat. Genet.">
        <title>The genome of the mesopolyploid crop species Brassica rapa.</title>
        <authorList>
            <consortium name="Brassica rapa Genome Sequencing Project Consortium"/>
            <person name="Wang X."/>
            <person name="Wang H."/>
            <person name="Wang J."/>
            <person name="Sun R."/>
            <person name="Wu J."/>
            <person name="Liu S."/>
            <person name="Bai Y."/>
            <person name="Mun J.H."/>
            <person name="Bancroft I."/>
            <person name="Cheng F."/>
            <person name="Huang S."/>
            <person name="Li X."/>
            <person name="Hua W."/>
            <person name="Wang J."/>
            <person name="Wang X."/>
            <person name="Freeling M."/>
            <person name="Pires J.C."/>
            <person name="Paterson A.H."/>
            <person name="Chalhoub B."/>
            <person name="Wang B."/>
            <person name="Hayward A."/>
            <person name="Sharpe A.G."/>
            <person name="Park B.S."/>
            <person name="Weisshaar B."/>
            <person name="Liu B."/>
            <person name="Li B."/>
            <person name="Liu B."/>
            <person name="Tong C."/>
            <person name="Song C."/>
            <person name="Duran C."/>
            <person name="Peng C."/>
            <person name="Geng C."/>
            <person name="Koh C."/>
            <person name="Lin C."/>
            <person name="Edwards D."/>
            <person name="Mu D."/>
            <person name="Shen D."/>
            <person name="Soumpourou E."/>
            <person name="Li F."/>
            <person name="Fraser F."/>
            <person name="Conant G."/>
            <person name="Lassalle G."/>
            <person name="King G.J."/>
            <person name="Bonnema G."/>
            <person name="Tang H."/>
            <person name="Wang H."/>
            <person name="Belcram H."/>
            <person name="Zhou H."/>
            <person name="Hirakawa H."/>
            <person name="Abe H."/>
            <person name="Guo H."/>
            <person name="Wang H."/>
            <person name="Jin H."/>
            <person name="Parkin I.A."/>
            <person name="Batley J."/>
            <person name="Kim J.S."/>
            <person name="Just J."/>
            <person name="Li J."/>
            <person name="Xu J."/>
            <person name="Deng J."/>
            <person name="Kim J.A."/>
            <person name="Li J."/>
            <person name="Yu J."/>
            <person name="Meng J."/>
            <person name="Wang J."/>
            <person name="Min J."/>
            <person name="Poulain J."/>
            <person name="Wang J."/>
            <person name="Hatakeyama K."/>
            <person name="Wu K."/>
            <person name="Wang L."/>
            <person name="Fang L."/>
            <person name="Trick M."/>
            <person name="Links M.G."/>
            <person name="Zhao M."/>
            <person name="Jin M."/>
            <person name="Ramchiary N."/>
            <person name="Drou N."/>
            <person name="Berkman P.J."/>
            <person name="Cai Q."/>
            <person name="Huang Q."/>
            <person name="Li R."/>
            <person name="Tabata S."/>
            <person name="Cheng S."/>
            <person name="Zhang S."/>
            <person name="Zhang S."/>
            <person name="Huang S."/>
            <person name="Sato S."/>
            <person name="Sun S."/>
            <person name="Kwon S.J."/>
            <person name="Choi S.R."/>
            <person name="Lee T.H."/>
            <person name="Fan W."/>
            <person name="Zhao X."/>
            <person name="Tan X."/>
            <person name="Xu X."/>
            <person name="Wang Y."/>
            <person name="Qiu Y."/>
            <person name="Yin Y."/>
            <person name="Li Y."/>
            <person name="Du Y."/>
            <person name="Liao Y."/>
            <person name="Lim Y."/>
            <person name="Narusaka Y."/>
            <person name="Wang Y."/>
            <person name="Wang Z."/>
            <person name="Li Z."/>
            <person name="Wang Z."/>
            <person name="Xiong Z."/>
            <person name="Zhang Z."/>
        </authorList>
    </citation>
    <scope>NUCLEOTIDE SEQUENCE [LARGE SCALE GENOMIC DNA]</scope>
    <source>
        <strain evidence="2 3">cv. Chiifu-401-42</strain>
    </source>
</reference>
<sequence>MLLLPQLWFTMLLLMIFVIDVWVARLRINPLEDLWLNDNQIEILEAITEAVEGSKANSFPGFSM</sequence>